<evidence type="ECO:0000256" key="1">
    <source>
        <dbReference type="SAM" id="MobiDB-lite"/>
    </source>
</evidence>
<evidence type="ECO:0000313" key="4">
    <source>
        <dbReference type="Proteomes" id="UP000284706"/>
    </source>
</evidence>
<dbReference type="GO" id="GO:0005634">
    <property type="term" value="C:nucleus"/>
    <property type="evidence" value="ECO:0007669"/>
    <property type="project" value="TreeGrafter"/>
</dbReference>
<dbReference type="Pfam" id="PF07971">
    <property type="entry name" value="Glyco_hydro_92"/>
    <property type="match status" value="1"/>
</dbReference>
<evidence type="ECO:0000313" key="3">
    <source>
        <dbReference type="EMBL" id="PPQ72017.1"/>
    </source>
</evidence>
<dbReference type="PANTHER" id="PTHR12143:SF43">
    <property type="entry name" value="PUTATIVE-RELATED"/>
    <property type="match status" value="1"/>
</dbReference>
<proteinExistence type="predicted"/>
<dbReference type="Gene3D" id="3.30.2080.10">
    <property type="entry name" value="GH92 mannosidase domain"/>
    <property type="match status" value="1"/>
</dbReference>
<dbReference type="GO" id="GO:0005829">
    <property type="term" value="C:cytosol"/>
    <property type="evidence" value="ECO:0007669"/>
    <property type="project" value="TreeGrafter"/>
</dbReference>
<reference evidence="3 4" key="1">
    <citation type="journal article" date="2018" name="Evol. Lett.">
        <title>Horizontal gene cluster transfer increased hallucinogenic mushroom diversity.</title>
        <authorList>
            <person name="Reynolds H.T."/>
            <person name="Vijayakumar V."/>
            <person name="Gluck-Thaler E."/>
            <person name="Korotkin H.B."/>
            <person name="Matheny P.B."/>
            <person name="Slot J.C."/>
        </authorList>
    </citation>
    <scope>NUCLEOTIDE SEQUENCE [LARGE SCALE GENOMIC DNA]</scope>
    <source>
        <strain evidence="3 4">SRW20</strain>
    </source>
</reference>
<dbReference type="InterPro" id="IPR012939">
    <property type="entry name" value="Glyco_hydro_92"/>
</dbReference>
<dbReference type="AlphaFoldDB" id="A0A409W0H3"/>
<name>A0A409W0H3_9AGAR</name>
<feature type="compositionally biased region" description="Basic and acidic residues" evidence="1">
    <location>
        <begin position="131"/>
        <end position="146"/>
    </location>
</feature>
<keyword evidence="4" id="KW-1185">Reference proteome</keyword>
<organism evidence="3 4">
    <name type="scientific">Gymnopilus dilepis</name>
    <dbReference type="NCBI Taxonomy" id="231916"/>
    <lineage>
        <taxon>Eukaryota</taxon>
        <taxon>Fungi</taxon>
        <taxon>Dikarya</taxon>
        <taxon>Basidiomycota</taxon>
        <taxon>Agaricomycotina</taxon>
        <taxon>Agaricomycetes</taxon>
        <taxon>Agaricomycetidae</taxon>
        <taxon>Agaricales</taxon>
        <taxon>Agaricineae</taxon>
        <taxon>Hymenogastraceae</taxon>
        <taxon>Gymnopilus</taxon>
    </lineage>
</organism>
<sequence>MSAWYIFSAMGFYPVNPVSGEYVVGSPFFEQISIDLTDPSSTTSAATKSNKLTITAIGARTKPYIKSLTIDGVSVDGPTIKHEQIAKGANVVFEMSDSIEAWGNDEDVLQAFGVDLERSARVRARKHTLRKSAEDDRSKTSAHDEL</sequence>
<dbReference type="STRING" id="231916.A0A409W0H3"/>
<protein>
    <recommendedName>
        <fullName evidence="2">Glycosyl hydrolase family 92 domain-containing protein</fullName>
    </recommendedName>
</protein>
<gene>
    <name evidence="3" type="ORF">CVT26_007977</name>
</gene>
<comment type="caution">
    <text evidence="3">The sequence shown here is derived from an EMBL/GenBank/DDBJ whole genome shotgun (WGS) entry which is preliminary data.</text>
</comment>
<dbReference type="GO" id="GO:0000224">
    <property type="term" value="F:peptide-N4-(N-acetyl-beta-glucosaminyl)asparagine amidase activity"/>
    <property type="evidence" value="ECO:0007669"/>
    <property type="project" value="TreeGrafter"/>
</dbReference>
<accession>A0A409W0H3</accession>
<dbReference type="PANTHER" id="PTHR12143">
    <property type="entry name" value="PEPTIDE N-GLYCANASE PNGASE -RELATED"/>
    <property type="match status" value="1"/>
</dbReference>
<dbReference type="EMBL" id="NHYE01005477">
    <property type="protein sequence ID" value="PPQ72017.1"/>
    <property type="molecule type" value="Genomic_DNA"/>
</dbReference>
<dbReference type="GO" id="GO:0006516">
    <property type="term" value="P:glycoprotein catabolic process"/>
    <property type="evidence" value="ECO:0007669"/>
    <property type="project" value="TreeGrafter"/>
</dbReference>
<dbReference type="InParanoid" id="A0A409W0H3"/>
<dbReference type="OrthoDB" id="449263at2759"/>
<dbReference type="InterPro" id="IPR050883">
    <property type="entry name" value="PNGase"/>
</dbReference>
<evidence type="ECO:0000259" key="2">
    <source>
        <dbReference type="Pfam" id="PF07971"/>
    </source>
</evidence>
<feature type="region of interest" description="Disordered" evidence="1">
    <location>
        <begin position="125"/>
        <end position="146"/>
    </location>
</feature>
<dbReference type="Proteomes" id="UP000284706">
    <property type="component" value="Unassembled WGS sequence"/>
</dbReference>
<feature type="domain" description="Glycosyl hydrolase family 92" evidence="2">
    <location>
        <begin position="1"/>
        <end position="97"/>
    </location>
</feature>